<keyword evidence="3" id="KW-1185">Reference proteome</keyword>
<dbReference type="Proteomes" id="UP000824782">
    <property type="component" value="Unassembled WGS sequence"/>
</dbReference>
<sequence length="97" mass="11538">MRLRRQTFHCAHDKMCARPQNNTKRYTKKAEPRQEQARMRSTSRTSRTRQRSRRPGCRPRYIYRNTQNMCRNAAHIMHIAEGSYINQVSITVTGKVT</sequence>
<feature type="compositionally biased region" description="Basic residues" evidence="1">
    <location>
        <begin position="46"/>
        <end position="57"/>
    </location>
</feature>
<evidence type="ECO:0000313" key="3">
    <source>
        <dbReference type="Proteomes" id="UP000824782"/>
    </source>
</evidence>
<organism evidence="2 3">
    <name type="scientific">Engystomops pustulosus</name>
    <name type="common">Tungara frog</name>
    <name type="synonym">Physalaemus pustulosus</name>
    <dbReference type="NCBI Taxonomy" id="76066"/>
    <lineage>
        <taxon>Eukaryota</taxon>
        <taxon>Metazoa</taxon>
        <taxon>Chordata</taxon>
        <taxon>Craniata</taxon>
        <taxon>Vertebrata</taxon>
        <taxon>Euteleostomi</taxon>
        <taxon>Amphibia</taxon>
        <taxon>Batrachia</taxon>
        <taxon>Anura</taxon>
        <taxon>Neobatrachia</taxon>
        <taxon>Hyloidea</taxon>
        <taxon>Leptodactylidae</taxon>
        <taxon>Leiuperinae</taxon>
        <taxon>Engystomops</taxon>
    </lineage>
</organism>
<gene>
    <name evidence="2" type="ORF">GDO81_029739</name>
</gene>
<evidence type="ECO:0000256" key="1">
    <source>
        <dbReference type="SAM" id="MobiDB-lite"/>
    </source>
</evidence>
<proteinExistence type="predicted"/>
<dbReference type="AlphaFoldDB" id="A0AAV6ZEU1"/>
<accession>A0AAV6ZEU1</accession>
<dbReference type="EMBL" id="WNYA01000924">
    <property type="protein sequence ID" value="KAG8546828.1"/>
    <property type="molecule type" value="Genomic_DNA"/>
</dbReference>
<evidence type="ECO:0000313" key="2">
    <source>
        <dbReference type="EMBL" id="KAG8546828.1"/>
    </source>
</evidence>
<reference evidence="2" key="1">
    <citation type="thesis" date="2020" institute="ProQuest LLC" country="789 East Eisenhower Parkway, Ann Arbor, MI, USA">
        <title>Comparative Genomics and Chromosome Evolution.</title>
        <authorList>
            <person name="Mudd A.B."/>
        </authorList>
    </citation>
    <scope>NUCLEOTIDE SEQUENCE</scope>
    <source>
        <strain evidence="2">237g6f4</strain>
        <tissue evidence="2">Blood</tissue>
    </source>
</reference>
<name>A0AAV6ZEU1_ENGPU</name>
<feature type="region of interest" description="Disordered" evidence="1">
    <location>
        <begin position="1"/>
        <end position="59"/>
    </location>
</feature>
<comment type="caution">
    <text evidence="2">The sequence shown here is derived from an EMBL/GenBank/DDBJ whole genome shotgun (WGS) entry which is preliminary data.</text>
</comment>
<feature type="compositionally biased region" description="Basic and acidic residues" evidence="1">
    <location>
        <begin position="28"/>
        <end position="38"/>
    </location>
</feature>
<protein>
    <submittedName>
        <fullName evidence="2">Uncharacterized protein</fullName>
    </submittedName>
</protein>